<dbReference type="RefSeq" id="WP_108385811.1">
    <property type="nucleotide sequence ID" value="NZ_QBUD01000003.1"/>
</dbReference>
<comment type="caution">
    <text evidence="2">The sequence shown here is derived from an EMBL/GenBank/DDBJ whole genome shotgun (WGS) entry which is preliminary data.</text>
</comment>
<sequence length="99" mass="11837">MHADLVTRRRVLLLTYQRYMAADRAWKLAIRETQSWFPPARQSPASKMGNPGSPMRRLYDRRERAIQQLQTARLKLEVAKERLAKRHRQPVLLITQMRR</sequence>
<protein>
    <submittedName>
        <fullName evidence="2">Uncharacterized protein</fullName>
    </submittedName>
</protein>
<accession>A0A2T6KJN7</accession>
<evidence type="ECO:0000313" key="2">
    <source>
        <dbReference type="EMBL" id="PUB16183.1"/>
    </source>
</evidence>
<evidence type="ECO:0000313" key="3">
    <source>
        <dbReference type="Proteomes" id="UP000244523"/>
    </source>
</evidence>
<dbReference type="AlphaFoldDB" id="A0A2T6KJN7"/>
<feature type="coiled-coil region" evidence="1">
    <location>
        <begin position="55"/>
        <end position="86"/>
    </location>
</feature>
<name>A0A2T6KJN7_9RHOB</name>
<dbReference type="OrthoDB" id="7866726at2"/>
<keyword evidence="1" id="KW-0175">Coiled coil</keyword>
<gene>
    <name evidence="2" type="ORF">C8N45_10336</name>
</gene>
<keyword evidence="3" id="KW-1185">Reference proteome</keyword>
<dbReference type="Proteomes" id="UP000244523">
    <property type="component" value="Unassembled WGS sequence"/>
</dbReference>
<reference evidence="2 3" key="1">
    <citation type="submission" date="2018-04" db="EMBL/GenBank/DDBJ databases">
        <title>Genomic Encyclopedia of Archaeal and Bacterial Type Strains, Phase II (KMG-II): from individual species to whole genera.</title>
        <authorList>
            <person name="Goeker M."/>
        </authorList>
    </citation>
    <scope>NUCLEOTIDE SEQUENCE [LARGE SCALE GENOMIC DNA]</scope>
    <source>
        <strain evidence="2 3">DSM 29955</strain>
    </source>
</reference>
<organism evidence="2 3">
    <name type="scientific">Yoonia sediminilitoris</name>
    <dbReference type="NCBI Taxonomy" id="1286148"/>
    <lineage>
        <taxon>Bacteria</taxon>
        <taxon>Pseudomonadati</taxon>
        <taxon>Pseudomonadota</taxon>
        <taxon>Alphaproteobacteria</taxon>
        <taxon>Rhodobacterales</taxon>
        <taxon>Paracoccaceae</taxon>
        <taxon>Yoonia</taxon>
    </lineage>
</organism>
<evidence type="ECO:0000256" key="1">
    <source>
        <dbReference type="SAM" id="Coils"/>
    </source>
</evidence>
<dbReference type="EMBL" id="QBUD01000003">
    <property type="protein sequence ID" value="PUB16183.1"/>
    <property type="molecule type" value="Genomic_DNA"/>
</dbReference>
<proteinExistence type="predicted"/>